<dbReference type="RefSeq" id="WP_144844242.1">
    <property type="nucleotide sequence ID" value="NZ_VMRJ01000001.1"/>
</dbReference>
<proteinExistence type="predicted"/>
<comment type="caution">
    <text evidence="2">The sequence shown here is derived from an EMBL/GenBank/DDBJ whole genome shotgun (WGS) entry which is preliminary data.</text>
</comment>
<dbReference type="AlphaFoldDB" id="A0A558C2T8"/>
<evidence type="ECO:0000313" key="3">
    <source>
        <dbReference type="Proteomes" id="UP000317624"/>
    </source>
</evidence>
<evidence type="ECO:0000313" key="2">
    <source>
        <dbReference type="EMBL" id="TVT43098.1"/>
    </source>
</evidence>
<gene>
    <name evidence="2" type="ORF">FNT36_03125</name>
</gene>
<keyword evidence="3" id="KW-1185">Reference proteome</keyword>
<organism evidence="2 3">
    <name type="scientific">Hymenobacter setariae</name>
    <dbReference type="NCBI Taxonomy" id="2594794"/>
    <lineage>
        <taxon>Bacteria</taxon>
        <taxon>Pseudomonadati</taxon>
        <taxon>Bacteroidota</taxon>
        <taxon>Cytophagia</taxon>
        <taxon>Cytophagales</taxon>
        <taxon>Hymenobacteraceae</taxon>
        <taxon>Hymenobacter</taxon>
    </lineage>
</organism>
<name>A0A558C2T8_9BACT</name>
<feature type="transmembrane region" description="Helical" evidence="1">
    <location>
        <begin position="44"/>
        <end position="68"/>
    </location>
</feature>
<accession>A0A558C2T8</accession>
<dbReference type="EMBL" id="VMRJ01000001">
    <property type="protein sequence ID" value="TVT43098.1"/>
    <property type="molecule type" value="Genomic_DNA"/>
</dbReference>
<keyword evidence="1" id="KW-0812">Transmembrane</keyword>
<dbReference type="Proteomes" id="UP000317624">
    <property type="component" value="Unassembled WGS sequence"/>
</dbReference>
<protein>
    <submittedName>
        <fullName evidence="2">Uncharacterized protein</fullName>
    </submittedName>
</protein>
<sequence length="92" mass="10191">MLSKFTHPTTGSVLFIQRPKEVADFVARQPRLVPTAPPTVSRGVIWLAIRLMAFVLLALAITAAFFLFGEERPTSVVRPALTNAQRAKAFRL</sequence>
<evidence type="ECO:0000256" key="1">
    <source>
        <dbReference type="SAM" id="Phobius"/>
    </source>
</evidence>
<keyword evidence="1" id="KW-0472">Membrane</keyword>
<keyword evidence="1" id="KW-1133">Transmembrane helix</keyword>
<reference evidence="2 3" key="1">
    <citation type="submission" date="2019-07" db="EMBL/GenBank/DDBJ databases">
        <title>Hymenobacter sp. straun FUR1 Genome sequencing and assembly.</title>
        <authorList>
            <person name="Chhetri G."/>
        </authorList>
    </citation>
    <scope>NUCLEOTIDE SEQUENCE [LARGE SCALE GENOMIC DNA]</scope>
    <source>
        <strain evidence="2 3">Fur1</strain>
    </source>
</reference>